<dbReference type="InterPro" id="IPR027417">
    <property type="entry name" value="P-loop_NTPase"/>
</dbReference>
<dbReference type="InterPro" id="IPR003593">
    <property type="entry name" value="AAA+_ATPase"/>
</dbReference>
<dbReference type="SUPFAM" id="SSF52540">
    <property type="entry name" value="P-loop containing nucleoside triphosphate hydrolases"/>
    <property type="match status" value="1"/>
</dbReference>
<evidence type="ECO:0000256" key="10">
    <source>
        <dbReference type="ARBA" id="ARBA00047936"/>
    </source>
</evidence>
<dbReference type="AlphaFoldDB" id="A0A126R2G1"/>
<evidence type="ECO:0000313" key="13">
    <source>
        <dbReference type="EMBL" id="AMK16238.1"/>
    </source>
</evidence>
<reference evidence="13 14" key="1">
    <citation type="journal article" date="2016" name="Genome Announc.">
        <title>Draft Genome Sequence of the Rumen Methanogen Methanobrevibacter olleyae YLM1.</title>
        <authorList>
            <person name="Kelly W.J."/>
            <person name="Li D."/>
            <person name="Lambie S.C."/>
            <person name="Cox F."/>
            <person name="Attwood G.T."/>
            <person name="Altermann E."/>
            <person name="Leahy S.C."/>
        </authorList>
    </citation>
    <scope>NUCLEOTIDE SEQUENCE [LARGE SCALE GENOMIC DNA]</scope>
    <source>
        <strain evidence="13 14">YLM1</strain>
    </source>
</reference>
<dbReference type="PANTHER" id="PTHR42781:SF4">
    <property type="entry name" value="SPERMIDINE_PUTRESCINE IMPORT ATP-BINDING PROTEIN POTA"/>
    <property type="match status" value="1"/>
</dbReference>
<organism evidence="13 14">
    <name type="scientific">Methanobrevibacter olleyae</name>
    <dbReference type="NCBI Taxonomy" id="294671"/>
    <lineage>
        <taxon>Archaea</taxon>
        <taxon>Methanobacteriati</taxon>
        <taxon>Methanobacteriota</taxon>
        <taxon>Methanomada group</taxon>
        <taxon>Methanobacteria</taxon>
        <taxon>Methanobacteriales</taxon>
        <taxon>Methanobacteriaceae</taxon>
        <taxon>Methanobrevibacter</taxon>
    </lineage>
</organism>
<reference evidence="14" key="2">
    <citation type="submission" date="2016-02" db="EMBL/GenBank/DDBJ databases">
        <title>The draft genome sequence of the rumen methanogen Methanobrevibacter olleyae YLM1.</title>
        <authorList>
            <consortium name="New Zealand Agricultural Greenhouse Gas Research Centre/Pastoral Greenhouse Gas Research Consortium"/>
            <person name="Kelly W.J."/>
            <person name="Li D."/>
            <person name="Lambie S.C."/>
            <person name="Attwood G.T."/>
            <person name="Altermann E."/>
            <person name="Leahy S.C."/>
        </authorList>
    </citation>
    <scope>NUCLEOTIDE SEQUENCE [LARGE SCALE GENOMIC DNA]</scope>
    <source>
        <strain evidence="14">YLM1</strain>
    </source>
</reference>
<dbReference type="GO" id="GO:0005524">
    <property type="term" value="F:ATP binding"/>
    <property type="evidence" value="ECO:0007669"/>
    <property type="project" value="UniProtKB-KW"/>
</dbReference>
<evidence type="ECO:0000256" key="4">
    <source>
        <dbReference type="ARBA" id="ARBA00022741"/>
    </source>
</evidence>
<comment type="subcellular location">
    <subcellularLocation>
        <location evidence="1">Cell membrane</location>
        <topology evidence="1">Peripheral membrane protein</topology>
    </subcellularLocation>
</comment>
<dbReference type="Gene3D" id="3.40.50.300">
    <property type="entry name" value="P-loop containing nucleotide triphosphate hydrolases"/>
    <property type="match status" value="1"/>
</dbReference>
<dbReference type="GO" id="GO:0005886">
    <property type="term" value="C:plasma membrane"/>
    <property type="evidence" value="ECO:0007669"/>
    <property type="project" value="UniProtKB-SubCell"/>
</dbReference>
<dbReference type="STRING" id="294671.YLM1_1683"/>
<comment type="catalytic activity">
    <reaction evidence="10">
        <text>tungstate(in) + ATP + H2O = tungstate(out) + ADP + phosphate + H(+)</text>
        <dbReference type="Rhea" id="RHEA:35027"/>
        <dbReference type="ChEBI" id="CHEBI:15377"/>
        <dbReference type="ChEBI" id="CHEBI:15378"/>
        <dbReference type="ChEBI" id="CHEBI:30616"/>
        <dbReference type="ChEBI" id="CHEBI:43474"/>
        <dbReference type="ChEBI" id="CHEBI:46502"/>
        <dbReference type="ChEBI" id="CHEBI:456216"/>
        <dbReference type="EC" id="7.3.2.6"/>
    </reaction>
</comment>
<dbReference type="Pfam" id="PF00005">
    <property type="entry name" value="ABC_tran"/>
    <property type="match status" value="1"/>
</dbReference>
<protein>
    <recommendedName>
        <fullName evidence="9">Molybdate/tungstate import ATP-binding protein WtpC</fullName>
        <ecNumber evidence="8">7.3.2.6</ecNumber>
    </recommendedName>
</protein>
<dbReference type="InterPro" id="IPR003439">
    <property type="entry name" value="ABC_transporter-like_ATP-bd"/>
</dbReference>
<proteinExistence type="inferred from homology"/>
<evidence type="ECO:0000313" key="14">
    <source>
        <dbReference type="Proteomes" id="UP000066376"/>
    </source>
</evidence>
<evidence type="ECO:0000256" key="6">
    <source>
        <dbReference type="ARBA" id="ARBA00038307"/>
    </source>
</evidence>
<evidence type="ECO:0000256" key="11">
    <source>
        <dbReference type="ARBA" id="ARBA00057369"/>
    </source>
</evidence>
<gene>
    <name evidence="13" type="ORF">YLM1_1683</name>
</gene>
<dbReference type="EC" id="7.3.2.6" evidence="8"/>
<dbReference type="InterPro" id="IPR017871">
    <property type="entry name" value="ABC_transporter-like_CS"/>
</dbReference>
<dbReference type="EMBL" id="CP014265">
    <property type="protein sequence ID" value="AMK16238.1"/>
    <property type="molecule type" value="Genomic_DNA"/>
</dbReference>
<accession>A0A126R2G1</accession>
<evidence type="ECO:0000256" key="9">
    <source>
        <dbReference type="ARBA" id="ARBA00041133"/>
    </source>
</evidence>
<keyword evidence="2" id="KW-0813">Transport</keyword>
<evidence type="ECO:0000256" key="2">
    <source>
        <dbReference type="ARBA" id="ARBA00022448"/>
    </source>
</evidence>
<dbReference type="PROSITE" id="PS50893">
    <property type="entry name" value="ABC_TRANSPORTER_2"/>
    <property type="match status" value="1"/>
</dbReference>
<name>A0A126R2G1_METOL</name>
<evidence type="ECO:0000256" key="8">
    <source>
        <dbReference type="ARBA" id="ARBA00039025"/>
    </source>
</evidence>
<dbReference type="GO" id="GO:0016887">
    <property type="term" value="F:ATP hydrolysis activity"/>
    <property type="evidence" value="ECO:0007669"/>
    <property type="project" value="InterPro"/>
</dbReference>
<dbReference type="GeneID" id="28489996"/>
<dbReference type="InterPro" id="IPR050093">
    <property type="entry name" value="ABC_SmlMolc_Importer"/>
</dbReference>
<dbReference type="SMART" id="SM00382">
    <property type="entry name" value="AAA"/>
    <property type="match status" value="1"/>
</dbReference>
<comment type="function">
    <text evidence="11">Part of the ABC transporter complex WtpABC involved in molybdate/tungstate import. Responsible for energy coupling to the transport system.</text>
</comment>
<dbReference type="PATRIC" id="fig|294671.3.peg.1749"/>
<sequence length="267" mass="30213">MTDNIIEFHNICKSYNGNEVISNLNLNIERGDFLTVIGSSGGGKTTMLKMINRLINPSSGKIIINGKNIEDIDAVNLRRKIGYSIQGNMLFPHLTVAENVYYVPDLIREDEKKGSDNNIESKETYIKNKQEKLSHLMNEVGLDDSYLKRFPHELSGGQQQRVGIARAIAAEPNLLLMDEPFGAIDEITRNQLQKQLKQIHDKEQQTIIFVTHNISEALFLGKHVLVINDGKINQYGTPEDILNKPATEFVEKLCERAKILKKELNLN</sequence>
<evidence type="ECO:0000256" key="3">
    <source>
        <dbReference type="ARBA" id="ARBA00022505"/>
    </source>
</evidence>
<dbReference type="FunFam" id="3.40.50.300:FF:000425">
    <property type="entry name" value="Probable ABC transporter, ATP-binding subunit"/>
    <property type="match status" value="1"/>
</dbReference>
<keyword evidence="4" id="KW-0547">Nucleotide-binding</keyword>
<dbReference type="GO" id="GO:1901238">
    <property type="term" value="F:ABC-type tungstate transporter activity"/>
    <property type="evidence" value="ECO:0007669"/>
    <property type="project" value="UniProtKB-EC"/>
</dbReference>
<dbReference type="PROSITE" id="PS00211">
    <property type="entry name" value="ABC_TRANSPORTER_1"/>
    <property type="match status" value="1"/>
</dbReference>
<evidence type="ECO:0000256" key="7">
    <source>
        <dbReference type="ARBA" id="ARBA00038781"/>
    </source>
</evidence>
<evidence type="ECO:0000256" key="5">
    <source>
        <dbReference type="ARBA" id="ARBA00022840"/>
    </source>
</evidence>
<feature type="domain" description="ABC transporter" evidence="12">
    <location>
        <begin position="6"/>
        <end position="254"/>
    </location>
</feature>
<dbReference type="PANTHER" id="PTHR42781">
    <property type="entry name" value="SPERMIDINE/PUTRESCINE IMPORT ATP-BINDING PROTEIN POTA"/>
    <property type="match status" value="1"/>
</dbReference>
<comment type="subunit">
    <text evidence="7">The complex is composed of two ATP-binding proteins (WtpC), two transmembrane proteins (WtpB) and a solute-binding protein (WtpA).</text>
</comment>
<keyword evidence="3" id="KW-0500">Molybdenum</keyword>
<keyword evidence="5" id="KW-0067">ATP-binding</keyword>
<evidence type="ECO:0000259" key="12">
    <source>
        <dbReference type="PROSITE" id="PS50893"/>
    </source>
</evidence>
<keyword evidence="14" id="KW-1185">Reference proteome</keyword>
<comment type="similarity">
    <text evidence="6">Belongs to the ABC transporter superfamily. Sulfate/tungstate importer (TC 3.A.1.6) family.</text>
</comment>
<dbReference type="RefSeq" id="WP_067148491.1">
    <property type="nucleotide sequence ID" value="NZ_CP014265.1"/>
</dbReference>
<evidence type="ECO:0000256" key="1">
    <source>
        <dbReference type="ARBA" id="ARBA00004202"/>
    </source>
</evidence>
<dbReference type="KEGG" id="mol:YLM1_1683"/>
<dbReference type="Proteomes" id="UP000066376">
    <property type="component" value="Chromosome"/>
</dbReference>